<accession>A0A4S4BHS9</accession>
<keyword evidence="3" id="KW-0479">Metal-binding</keyword>
<gene>
    <name evidence="7" type="ORF">E6C55_30880</name>
</gene>
<dbReference type="NCBIfam" id="NF047855">
    <property type="entry name" value="AssmNtatRedNasC"/>
    <property type="match status" value="1"/>
</dbReference>
<dbReference type="SUPFAM" id="SSF50692">
    <property type="entry name" value="ADC-like"/>
    <property type="match status" value="1"/>
</dbReference>
<dbReference type="InterPro" id="IPR006963">
    <property type="entry name" value="Mopterin_OxRdtase_4Fe-4S_dom"/>
</dbReference>
<dbReference type="OrthoDB" id="9805142at2"/>
<reference evidence="7 8" key="1">
    <citation type="submission" date="2019-04" db="EMBL/GenBank/DDBJ databases">
        <title>Cohnella sp. nov. isolated from preserved vegetables.</title>
        <authorList>
            <person name="Lin S.-Y."/>
            <person name="Hung M.-H."/>
            <person name="Young C.-C."/>
        </authorList>
    </citation>
    <scope>NUCLEOTIDE SEQUENCE [LARGE SCALE GENOMIC DNA]</scope>
    <source>
        <strain evidence="7 8">CC-MHH1044</strain>
    </source>
</reference>
<dbReference type="CDD" id="cd00508">
    <property type="entry name" value="MopB_CT_Fdh-Nap-like"/>
    <property type="match status" value="1"/>
</dbReference>
<dbReference type="InterPro" id="IPR006657">
    <property type="entry name" value="MoPterin_dinucl-bd_dom"/>
</dbReference>
<dbReference type="PANTHER" id="PTHR43105:SF10">
    <property type="entry name" value="NADH-QUINONE OXIDOREDUCTASE SUBUNIT G"/>
    <property type="match status" value="1"/>
</dbReference>
<comment type="cofactor">
    <cofactor evidence="1">
        <name>Mo-bis(molybdopterin guanine dinucleotide)</name>
        <dbReference type="ChEBI" id="CHEBI:60539"/>
    </cofactor>
</comment>
<evidence type="ECO:0000256" key="4">
    <source>
        <dbReference type="ARBA" id="ARBA00023004"/>
    </source>
</evidence>
<dbReference type="InterPro" id="IPR006655">
    <property type="entry name" value="Mopterin_OxRdtase_prok_CS"/>
</dbReference>
<dbReference type="PROSITE" id="PS51669">
    <property type="entry name" value="4FE4S_MOW_BIS_MGD"/>
    <property type="match status" value="1"/>
</dbReference>
<dbReference type="Proteomes" id="UP000310636">
    <property type="component" value="Unassembled WGS sequence"/>
</dbReference>
<dbReference type="EMBL" id="SSOB01000064">
    <property type="protein sequence ID" value="THF73065.1"/>
    <property type="molecule type" value="Genomic_DNA"/>
</dbReference>
<sequence>MSTQCPFCSVQCKMNVAEEPLPSGRVRYRAEGKMNAASEGRLCVKGQNAHQHAMSRERVLYPLAKKNGAFVRIGWEEAVAAIAERMSAIQRERGRDAVGVYGGGSLTNESAYLLGKFARIALGTKHIDYNGRFCMSAAASAGVKAFGIDRGLTNKLSDIPETDCLLLVGTNIAECQPTLMPYFNKAKENGTFIIVVDPRETGTSAIADLHLKVRPGTDAALANGLLKVLLEERLENRRFLSERTTGFAEVERQVKEMRLEDISNLTGVPEAAIRKAAIAYGRAGTGMVFTARGIEQHRDGHMAVRAYLNLMLAAGKIGRRGCGYGAVTGQGNGQGGREHGQKADQLPGYRLIENPEDREYIAGVWGIDAAELPGKGVSAYEMMELTVSGDIRGLLVMGSNPIVSNPNVGLVEEGLKSLEFLVVADMFLSETAELADIVLPVTSYMENTGTLTNLEGRVLLREAARPAPGEARHDWQWLCDLAARWGRGDKFDFAEAEAIFEELRIASRGGIADYYGITYDRLRREEGVYWPCPSPDHPGTKRLFEAGFAHADGLARLVPVDNLPPGEETDRDYPLLMTNGRLLPHYLTGVQTRRSAALAARAVENVVELHPSTARKYRIEDGTLVRVRSRRGTAIVRSKVTIGIREDTLFIPMHWGGIQNVNLLTNPLLDPFCRMPDFKVSAVAIEPWS</sequence>
<evidence type="ECO:0000256" key="1">
    <source>
        <dbReference type="ARBA" id="ARBA00001942"/>
    </source>
</evidence>
<evidence type="ECO:0000256" key="3">
    <source>
        <dbReference type="ARBA" id="ARBA00022723"/>
    </source>
</evidence>
<dbReference type="GO" id="GO:0003954">
    <property type="term" value="F:NADH dehydrogenase activity"/>
    <property type="evidence" value="ECO:0007669"/>
    <property type="project" value="TreeGrafter"/>
</dbReference>
<comment type="caution">
    <text evidence="7">The sequence shown here is derived from an EMBL/GenBank/DDBJ whole genome shotgun (WGS) entry which is preliminary data.</text>
</comment>
<dbReference type="Gene3D" id="3.40.50.740">
    <property type="match status" value="1"/>
</dbReference>
<evidence type="ECO:0000256" key="2">
    <source>
        <dbReference type="ARBA" id="ARBA00022485"/>
    </source>
</evidence>
<dbReference type="InterPro" id="IPR009010">
    <property type="entry name" value="Asp_de-COase-like_dom_sf"/>
</dbReference>
<dbReference type="Pfam" id="PF01568">
    <property type="entry name" value="Molydop_binding"/>
    <property type="match status" value="1"/>
</dbReference>
<keyword evidence="8" id="KW-1185">Reference proteome</keyword>
<proteinExistence type="predicted"/>
<dbReference type="GO" id="GO:0046872">
    <property type="term" value="F:metal ion binding"/>
    <property type="evidence" value="ECO:0007669"/>
    <property type="project" value="UniProtKB-KW"/>
</dbReference>
<protein>
    <submittedName>
        <fullName evidence="7">Nitrite reductase</fullName>
    </submittedName>
</protein>
<dbReference type="Pfam" id="PF04879">
    <property type="entry name" value="Molybdop_Fe4S4"/>
    <property type="match status" value="1"/>
</dbReference>
<dbReference type="GO" id="GO:0051539">
    <property type="term" value="F:4 iron, 4 sulfur cluster binding"/>
    <property type="evidence" value="ECO:0007669"/>
    <property type="project" value="UniProtKB-KW"/>
</dbReference>
<dbReference type="InterPro" id="IPR006656">
    <property type="entry name" value="Mopterin_OxRdtase"/>
</dbReference>
<dbReference type="Pfam" id="PF00384">
    <property type="entry name" value="Molybdopterin"/>
    <property type="match status" value="1"/>
</dbReference>
<dbReference type="InterPro" id="IPR050123">
    <property type="entry name" value="Prok_molybdopt-oxidoreductase"/>
</dbReference>
<keyword evidence="4" id="KW-0408">Iron</keyword>
<dbReference type="Gene3D" id="2.40.40.20">
    <property type="match status" value="1"/>
</dbReference>
<name>A0A4S4BHS9_9BACL</name>
<dbReference type="Gene3D" id="3.40.228.10">
    <property type="entry name" value="Dimethylsulfoxide Reductase, domain 2"/>
    <property type="match status" value="1"/>
</dbReference>
<organism evidence="7 8">
    <name type="scientific">Cohnella fermenti</name>
    <dbReference type="NCBI Taxonomy" id="2565925"/>
    <lineage>
        <taxon>Bacteria</taxon>
        <taxon>Bacillati</taxon>
        <taxon>Bacillota</taxon>
        <taxon>Bacilli</taxon>
        <taxon>Bacillales</taxon>
        <taxon>Paenibacillaceae</taxon>
        <taxon>Cohnella</taxon>
    </lineage>
</organism>
<dbReference type="PANTHER" id="PTHR43105">
    <property type="entry name" value="RESPIRATORY NITRATE REDUCTASE"/>
    <property type="match status" value="1"/>
</dbReference>
<dbReference type="GO" id="GO:0043546">
    <property type="term" value="F:molybdopterin cofactor binding"/>
    <property type="evidence" value="ECO:0007669"/>
    <property type="project" value="InterPro"/>
</dbReference>
<dbReference type="GO" id="GO:0022904">
    <property type="term" value="P:respiratory electron transport chain"/>
    <property type="evidence" value="ECO:0007669"/>
    <property type="project" value="TreeGrafter"/>
</dbReference>
<dbReference type="SUPFAM" id="SSF53706">
    <property type="entry name" value="Formate dehydrogenase/DMSO reductase, domains 1-3"/>
    <property type="match status" value="1"/>
</dbReference>
<dbReference type="PROSITE" id="PS00490">
    <property type="entry name" value="MOLYBDOPTERIN_PROK_2"/>
    <property type="match status" value="1"/>
</dbReference>
<dbReference type="GO" id="GO:0016020">
    <property type="term" value="C:membrane"/>
    <property type="evidence" value="ECO:0007669"/>
    <property type="project" value="TreeGrafter"/>
</dbReference>
<evidence type="ECO:0000259" key="6">
    <source>
        <dbReference type="PROSITE" id="PS51669"/>
    </source>
</evidence>
<dbReference type="SMART" id="SM00926">
    <property type="entry name" value="Molybdop_Fe4S4"/>
    <property type="match status" value="1"/>
</dbReference>
<evidence type="ECO:0000313" key="8">
    <source>
        <dbReference type="Proteomes" id="UP000310636"/>
    </source>
</evidence>
<evidence type="ECO:0000313" key="7">
    <source>
        <dbReference type="EMBL" id="THF73065.1"/>
    </source>
</evidence>
<feature type="domain" description="4Fe-4S Mo/W bis-MGD-type" evidence="6">
    <location>
        <begin position="1"/>
        <end position="57"/>
    </location>
</feature>
<keyword evidence="2" id="KW-0004">4Fe-4S</keyword>
<dbReference type="Gene3D" id="2.20.25.90">
    <property type="entry name" value="ADC-like domains"/>
    <property type="match status" value="1"/>
</dbReference>
<evidence type="ECO:0000256" key="5">
    <source>
        <dbReference type="ARBA" id="ARBA00023014"/>
    </source>
</evidence>
<dbReference type="AlphaFoldDB" id="A0A4S4BHS9"/>
<keyword evidence="5" id="KW-0411">Iron-sulfur</keyword>